<dbReference type="InterPro" id="IPR031344">
    <property type="entry name" value="DUF5104"/>
</dbReference>
<name>K1UCC0_9ZZZZ</name>
<dbReference type="AlphaFoldDB" id="K1UCC0"/>
<evidence type="ECO:0000313" key="1">
    <source>
        <dbReference type="EMBL" id="EKC77584.1"/>
    </source>
</evidence>
<accession>K1UCC0</accession>
<organism evidence="1">
    <name type="scientific">human gut metagenome</name>
    <dbReference type="NCBI Taxonomy" id="408170"/>
    <lineage>
        <taxon>unclassified sequences</taxon>
        <taxon>metagenomes</taxon>
        <taxon>organismal metagenomes</taxon>
    </lineage>
</organism>
<feature type="non-terminal residue" evidence="1">
    <location>
        <position position="1"/>
    </location>
</feature>
<protein>
    <submittedName>
        <fullName evidence="1">Uncharacterized protein</fullName>
    </submittedName>
</protein>
<comment type="caution">
    <text evidence="1">The sequence shown here is derived from an EMBL/GenBank/DDBJ whole genome shotgun (WGS) entry which is preliminary data.</text>
</comment>
<dbReference type="Pfam" id="PF17117">
    <property type="entry name" value="DUF5104"/>
    <property type="match status" value="1"/>
</dbReference>
<dbReference type="Gene3D" id="3.10.450.50">
    <property type="match status" value="1"/>
</dbReference>
<sequence length="83" mass="9508">FEGDCASSSESNYGKRKTELDGMYLILTEKERYCMNFYMYSEDDENAQNVGIYKIEIALESEVAEDNFIWDNPPNGIFVGGQN</sequence>
<dbReference type="EMBL" id="AJWZ01000201">
    <property type="protein sequence ID" value="EKC77584.1"/>
    <property type="molecule type" value="Genomic_DNA"/>
</dbReference>
<gene>
    <name evidence="1" type="ORF">OBE_00284</name>
</gene>
<reference evidence="1" key="1">
    <citation type="journal article" date="2013" name="Environ. Microbiol.">
        <title>Microbiota from the distal guts of lean and obese adolescents exhibit partial functional redundancy besides clear differences in community structure.</title>
        <authorList>
            <person name="Ferrer M."/>
            <person name="Ruiz A."/>
            <person name="Lanza F."/>
            <person name="Haange S.B."/>
            <person name="Oberbach A."/>
            <person name="Till H."/>
            <person name="Bargiela R."/>
            <person name="Campoy C."/>
            <person name="Segura M.T."/>
            <person name="Richter M."/>
            <person name="von Bergen M."/>
            <person name="Seifert J."/>
            <person name="Suarez A."/>
        </authorList>
    </citation>
    <scope>NUCLEOTIDE SEQUENCE</scope>
</reference>
<proteinExistence type="predicted"/>